<keyword evidence="3" id="KW-1185">Reference proteome</keyword>
<name>A0ABU5VQ29_9BACT</name>
<proteinExistence type="predicted"/>
<protein>
    <submittedName>
        <fullName evidence="2">Uncharacterized protein</fullName>
    </submittedName>
</protein>
<keyword evidence="1" id="KW-0732">Signal</keyword>
<evidence type="ECO:0000313" key="3">
    <source>
        <dbReference type="Proteomes" id="UP001302274"/>
    </source>
</evidence>
<comment type="caution">
    <text evidence="2">The sequence shown here is derived from an EMBL/GenBank/DDBJ whole genome shotgun (WGS) entry which is preliminary data.</text>
</comment>
<dbReference type="RefSeq" id="WP_323574635.1">
    <property type="nucleotide sequence ID" value="NZ_JAYGJQ010000001.1"/>
</dbReference>
<feature type="chain" id="PRO_5046119122" evidence="1">
    <location>
        <begin position="21"/>
        <end position="192"/>
    </location>
</feature>
<gene>
    <name evidence="2" type="ORF">SHI21_02995</name>
</gene>
<evidence type="ECO:0000313" key="2">
    <source>
        <dbReference type="EMBL" id="MEA9355147.1"/>
    </source>
</evidence>
<dbReference type="EMBL" id="JAYGJQ010000001">
    <property type="protein sequence ID" value="MEA9355147.1"/>
    <property type="molecule type" value="Genomic_DNA"/>
</dbReference>
<dbReference type="Proteomes" id="UP001302274">
    <property type="component" value="Unassembled WGS sequence"/>
</dbReference>
<accession>A0ABU5VQ29</accession>
<organism evidence="2 3">
    <name type="scientific">Bacteriovorax antarcticus</name>
    <dbReference type="NCBI Taxonomy" id="3088717"/>
    <lineage>
        <taxon>Bacteria</taxon>
        <taxon>Pseudomonadati</taxon>
        <taxon>Bdellovibrionota</taxon>
        <taxon>Bacteriovoracia</taxon>
        <taxon>Bacteriovoracales</taxon>
        <taxon>Bacteriovoracaceae</taxon>
        <taxon>Bacteriovorax</taxon>
    </lineage>
</organism>
<sequence length="192" mass="21241">MKGLILVATVFIANSNLASARTSVDTAVTIYNTSSGGAEQSTIVLRQAKQKINLISCWRPYEGAANDAVAAKKFYDDAFKTINGNVYCYNLDNEVRYFYSKKKIEGEDNQVRYVYTENGLSSKATSDGSLGNGFSTYTVDANDDYGQDSSNDDVLLMSAFIMHTKLENPVINTERVTYKLAGRSMIKLPEMK</sequence>
<evidence type="ECO:0000256" key="1">
    <source>
        <dbReference type="SAM" id="SignalP"/>
    </source>
</evidence>
<reference evidence="2 3" key="1">
    <citation type="submission" date="2023-11" db="EMBL/GenBank/DDBJ databases">
        <title>A Novel Polar Bacteriovorax (B. antarcticus) Isolated from the Biocrust in Antarctica.</title>
        <authorList>
            <person name="Mun W."/>
            <person name="Choi S.Y."/>
            <person name="Mitchell R.J."/>
        </authorList>
    </citation>
    <scope>NUCLEOTIDE SEQUENCE [LARGE SCALE GENOMIC DNA]</scope>
    <source>
        <strain evidence="2 3">PP10</strain>
    </source>
</reference>
<feature type="signal peptide" evidence="1">
    <location>
        <begin position="1"/>
        <end position="20"/>
    </location>
</feature>